<name>A0A0L0S0Z0_ALLM3</name>
<evidence type="ECO:0000313" key="3">
    <source>
        <dbReference type="EMBL" id="KNE56262.1"/>
    </source>
</evidence>
<accession>A0A0L0S0Z0</accession>
<reference evidence="3 4" key="1">
    <citation type="submission" date="2009-11" db="EMBL/GenBank/DDBJ databases">
        <title>Annotation of Allomyces macrogynus ATCC 38327.</title>
        <authorList>
            <consortium name="The Broad Institute Genome Sequencing Platform"/>
            <person name="Russ C."/>
            <person name="Cuomo C."/>
            <person name="Burger G."/>
            <person name="Gray M.W."/>
            <person name="Holland P.W.H."/>
            <person name="King N."/>
            <person name="Lang F.B.F."/>
            <person name="Roger A.J."/>
            <person name="Ruiz-Trillo I."/>
            <person name="Young S.K."/>
            <person name="Zeng Q."/>
            <person name="Gargeya S."/>
            <person name="Fitzgerald M."/>
            <person name="Haas B."/>
            <person name="Abouelleil A."/>
            <person name="Alvarado L."/>
            <person name="Arachchi H.M."/>
            <person name="Berlin A."/>
            <person name="Chapman S.B."/>
            <person name="Gearin G."/>
            <person name="Goldberg J."/>
            <person name="Griggs A."/>
            <person name="Gujja S."/>
            <person name="Hansen M."/>
            <person name="Heiman D."/>
            <person name="Howarth C."/>
            <person name="Larimer J."/>
            <person name="Lui A."/>
            <person name="MacDonald P.J.P."/>
            <person name="McCowen C."/>
            <person name="Montmayeur A."/>
            <person name="Murphy C."/>
            <person name="Neiman D."/>
            <person name="Pearson M."/>
            <person name="Priest M."/>
            <person name="Roberts A."/>
            <person name="Saif S."/>
            <person name="Shea T."/>
            <person name="Sisk P."/>
            <person name="Stolte C."/>
            <person name="Sykes S."/>
            <person name="Wortman J."/>
            <person name="Nusbaum C."/>
            <person name="Birren B."/>
        </authorList>
    </citation>
    <scope>NUCLEOTIDE SEQUENCE [LARGE SCALE GENOMIC DNA]</scope>
    <source>
        <strain evidence="3 4">ATCC 38327</strain>
    </source>
</reference>
<dbReference type="Gene3D" id="3.10.20.90">
    <property type="entry name" value="Phosphatidylinositol 3-kinase Catalytic Subunit, Chain A, domain 1"/>
    <property type="match status" value="1"/>
</dbReference>
<dbReference type="EMBL" id="GG745330">
    <property type="protein sequence ID" value="KNE56262.1"/>
    <property type="molecule type" value="Genomic_DNA"/>
</dbReference>
<reference evidence="4" key="2">
    <citation type="submission" date="2009-11" db="EMBL/GenBank/DDBJ databases">
        <title>The Genome Sequence of Allomyces macrogynus strain ATCC 38327.</title>
        <authorList>
            <consortium name="The Broad Institute Genome Sequencing Platform"/>
            <person name="Russ C."/>
            <person name="Cuomo C."/>
            <person name="Shea T."/>
            <person name="Young S.K."/>
            <person name="Zeng Q."/>
            <person name="Koehrsen M."/>
            <person name="Haas B."/>
            <person name="Borodovsky M."/>
            <person name="Guigo R."/>
            <person name="Alvarado L."/>
            <person name="Berlin A."/>
            <person name="Borenstein D."/>
            <person name="Chen Z."/>
            <person name="Engels R."/>
            <person name="Freedman E."/>
            <person name="Gellesch M."/>
            <person name="Goldberg J."/>
            <person name="Griggs A."/>
            <person name="Gujja S."/>
            <person name="Heiman D."/>
            <person name="Hepburn T."/>
            <person name="Howarth C."/>
            <person name="Jen D."/>
            <person name="Larson L."/>
            <person name="Lewis B."/>
            <person name="Mehta T."/>
            <person name="Park D."/>
            <person name="Pearson M."/>
            <person name="Roberts A."/>
            <person name="Saif S."/>
            <person name="Shenoy N."/>
            <person name="Sisk P."/>
            <person name="Stolte C."/>
            <person name="Sykes S."/>
            <person name="Walk T."/>
            <person name="White J."/>
            <person name="Yandava C."/>
            <person name="Burger G."/>
            <person name="Gray M.W."/>
            <person name="Holland P.W.H."/>
            <person name="King N."/>
            <person name="Lang F.B.F."/>
            <person name="Roger A.J."/>
            <person name="Ruiz-Trillo I."/>
            <person name="Lander E."/>
            <person name="Nusbaum C."/>
        </authorList>
    </citation>
    <scope>NUCLEOTIDE SEQUENCE [LARGE SCALE GENOMIC DNA]</scope>
    <source>
        <strain evidence="4">ATCC 38327</strain>
    </source>
</reference>
<dbReference type="SUPFAM" id="SSF54236">
    <property type="entry name" value="Ubiquitin-like"/>
    <property type="match status" value="1"/>
</dbReference>
<dbReference type="Proteomes" id="UP000054350">
    <property type="component" value="Unassembled WGS sequence"/>
</dbReference>
<feature type="region of interest" description="Disordered" evidence="1">
    <location>
        <begin position="105"/>
        <end position="144"/>
    </location>
</feature>
<evidence type="ECO:0000256" key="1">
    <source>
        <dbReference type="SAM" id="MobiDB-lite"/>
    </source>
</evidence>
<dbReference type="VEuPathDB" id="FungiDB:AMAG_02092"/>
<keyword evidence="4" id="KW-1185">Reference proteome</keyword>
<dbReference type="OrthoDB" id="428577at2759"/>
<feature type="compositionally biased region" description="Basic and acidic residues" evidence="1">
    <location>
        <begin position="126"/>
        <end position="144"/>
    </location>
</feature>
<dbReference type="STRING" id="578462.A0A0L0S0Z0"/>
<dbReference type="eggNOG" id="ENOG502SCY5">
    <property type="taxonomic scope" value="Eukaryota"/>
</dbReference>
<dbReference type="AlphaFoldDB" id="A0A0L0S0Z0"/>
<dbReference type="PROSITE" id="PS50053">
    <property type="entry name" value="UBIQUITIN_2"/>
    <property type="match status" value="1"/>
</dbReference>
<proteinExistence type="predicted"/>
<dbReference type="CDD" id="cd17039">
    <property type="entry name" value="Ubl_ubiquitin_like"/>
    <property type="match status" value="1"/>
</dbReference>
<dbReference type="InterPro" id="IPR029071">
    <property type="entry name" value="Ubiquitin-like_domsf"/>
</dbReference>
<protein>
    <recommendedName>
        <fullName evidence="2">Ubiquitin-like domain-containing protein</fullName>
    </recommendedName>
</protein>
<organism evidence="3 4">
    <name type="scientific">Allomyces macrogynus (strain ATCC 38327)</name>
    <name type="common">Allomyces javanicus var. macrogynus</name>
    <dbReference type="NCBI Taxonomy" id="578462"/>
    <lineage>
        <taxon>Eukaryota</taxon>
        <taxon>Fungi</taxon>
        <taxon>Fungi incertae sedis</taxon>
        <taxon>Blastocladiomycota</taxon>
        <taxon>Blastocladiomycetes</taxon>
        <taxon>Blastocladiales</taxon>
        <taxon>Blastocladiaceae</taxon>
        <taxon>Allomyces</taxon>
    </lineage>
</organism>
<dbReference type="PANTHER" id="PTHR47725:SF2">
    <property type="entry name" value="UBIQUITIN-LIKE DOMAIN-CONTAINING PROTEIN"/>
    <property type="match status" value="1"/>
</dbReference>
<sequence length="144" mass="15758">MTLSTLTLRVKRHKTTYFVQCSATDTVLALKRRVAKLVGRDPRDVRLLVPKDKMTTTVDYAAVHAKDKLAELEDKAVLDQLGVPDDAVVFAVFWVPGEINAAEGKWEPVDLPEPAPLVEADEELSEAEHADAGAPRADKGKARA</sequence>
<gene>
    <name evidence="3" type="ORF">AMAG_02092</name>
</gene>
<dbReference type="PANTHER" id="PTHR47725">
    <property type="entry name" value="OS03G0364000 PROTEIN"/>
    <property type="match status" value="1"/>
</dbReference>
<feature type="domain" description="Ubiquitin-like" evidence="2">
    <location>
        <begin position="4"/>
        <end position="98"/>
    </location>
</feature>
<dbReference type="InterPro" id="IPR000626">
    <property type="entry name" value="Ubiquitin-like_dom"/>
</dbReference>
<dbReference type="OMA" id="WENVNVI"/>
<evidence type="ECO:0000259" key="2">
    <source>
        <dbReference type="PROSITE" id="PS50053"/>
    </source>
</evidence>
<evidence type="ECO:0000313" key="4">
    <source>
        <dbReference type="Proteomes" id="UP000054350"/>
    </source>
</evidence>